<feature type="chain" id="PRO_5015094979" description="Extracellular serine-rich protein" evidence="2">
    <location>
        <begin position="16"/>
        <end position="312"/>
    </location>
</feature>
<dbReference type="Proteomes" id="UP000006039">
    <property type="component" value="Unassembled WGS sequence"/>
</dbReference>
<sequence>MRSHYLLSLASLAMALPQHSTHNIPSLVTRTQLNLTDEAAVEEAFQAAVKARDAGQRAPRKRANQLIPIVVGGAQALFVPSMMLAAVGDVIQFQFAEGNHTVTQSPETAACQPLQKTVATAVHSGHIPYKAGQTTVGTFNVPITDTKPMFLYCATGPHCQLGQVMIINPSNTAQVVNYAKLSAQAKDNVDGGAPSGGSAASIQLSAAAFVPAPPEAGGGPPPPPPDSAPTQPAPPATSSAAGGKGKGKGKGTARASGSEAAQQPVATAPPPAAPVAAPPAAPVAAPPAAPVAAPPASPAAPAPRAAEAPAAA</sequence>
<dbReference type="EMBL" id="GL385398">
    <property type="protein sequence ID" value="EJT75118.1"/>
    <property type="molecule type" value="Genomic_DNA"/>
</dbReference>
<feature type="signal peptide" evidence="2">
    <location>
        <begin position="1"/>
        <end position="15"/>
    </location>
</feature>
<feature type="compositionally biased region" description="Pro residues" evidence="1">
    <location>
        <begin position="267"/>
        <end position="301"/>
    </location>
</feature>
<dbReference type="GeneID" id="20349414"/>
<dbReference type="OrthoDB" id="5421909at2759"/>
<evidence type="ECO:0000313" key="5">
    <source>
        <dbReference type="Proteomes" id="UP000006039"/>
    </source>
</evidence>
<feature type="region of interest" description="Disordered" evidence="1">
    <location>
        <begin position="210"/>
        <end position="312"/>
    </location>
</feature>
<accession>J3P616</accession>
<dbReference type="AlphaFoldDB" id="J3P616"/>
<gene>
    <name evidence="4" type="primary">20349414</name>
    <name evidence="3" type="ORF">GGTG_08956</name>
</gene>
<dbReference type="InterPro" id="IPR008972">
    <property type="entry name" value="Cupredoxin"/>
</dbReference>
<dbReference type="InterPro" id="IPR052953">
    <property type="entry name" value="Ser-rich/MCO-related"/>
</dbReference>
<feature type="compositionally biased region" description="Pro residues" evidence="1">
    <location>
        <begin position="211"/>
        <end position="235"/>
    </location>
</feature>
<dbReference type="SUPFAM" id="SSF49503">
    <property type="entry name" value="Cupredoxins"/>
    <property type="match status" value="1"/>
</dbReference>
<dbReference type="Gene3D" id="2.60.40.420">
    <property type="entry name" value="Cupredoxins - blue copper proteins"/>
    <property type="match status" value="1"/>
</dbReference>
<feature type="compositionally biased region" description="Low complexity" evidence="1">
    <location>
        <begin position="302"/>
        <end position="312"/>
    </location>
</feature>
<feature type="compositionally biased region" description="Low complexity" evidence="1">
    <location>
        <begin position="252"/>
        <end position="266"/>
    </location>
</feature>
<evidence type="ECO:0000313" key="4">
    <source>
        <dbReference type="EnsemblFungi" id="EJT75118"/>
    </source>
</evidence>
<reference evidence="4" key="5">
    <citation type="submission" date="2018-04" db="UniProtKB">
        <authorList>
            <consortium name="EnsemblFungi"/>
        </authorList>
    </citation>
    <scope>IDENTIFICATION</scope>
    <source>
        <strain evidence="4">R3-111a-1</strain>
    </source>
</reference>
<dbReference type="RefSeq" id="XP_009225062.1">
    <property type="nucleotide sequence ID" value="XM_009226798.1"/>
</dbReference>
<proteinExistence type="predicted"/>
<dbReference type="eggNOG" id="ENOG502SIBH">
    <property type="taxonomic scope" value="Eukaryota"/>
</dbReference>
<reference evidence="4" key="4">
    <citation type="journal article" date="2015" name="G3 (Bethesda)">
        <title>Genome sequences of three phytopathogenic species of the Magnaporthaceae family of fungi.</title>
        <authorList>
            <person name="Okagaki L.H."/>
            <person name="Nunes C.C."/>
            <person name="Sailsbery J."/>
            <person name="Clay B."/>
            <person name="Brown D."/>
            <person name="John T."/>
            <person name="Oh Y."/>
            <person name="Young N."/>
            <person name="Fitzgerald M."/>
            <person name="Haas B.J."/>
            <person name="Zeng Q."/>
            <person name="Young S."/>
            <person name="Adiconis X."/>
            <person name="Fan L."/>
            <person name="Levin J.Z."/>
            <person name="Mitchell T.K."/>
            <person name="Okubara P.A."/>
            <person name="Farman M.L."/>
            <person name="Kohn L.M."/>
            <person name="Birren B."/>
            <person name="Ma L.-J."/>
            <person name="Dean R.A."/>
        </authorList>
    </citation>
    <scope>NUCLEOTIDE SEQUENCE</scope>
    <source>
        <strain evidence="4">R3-111a-1</strain>
    </source>
</reference>
<dbReference type="VEuPathDB" id="FungiDB:GGTG_08956"/>
<evidence type="ECO:0008006" key="6">
    <source>
        <dbReference type="Google" id="ProtNLM"/>
    </source>
</evidence>
<dbReference type="PANTHER" id="PTHR34883:SF17">
    <property type="entry name" value="CUPREDOXIN"/>
    <property type="match status" value="1"/>
</dbReference>
<reference evidence="5" key="1">
    <citation type="submission" date="2010-07" db="EMBL/GenBank/DDBJ databases">
        <title>The genome sequence of Gaeumannomyces graminis var. tritici strain R3-111a-1.</title>
        <authorList>
            <consortium name="The Broad Institute Genome Sequencing Platform"/>
            <person name="Ma L.-J."/>
            <person name="Dead R."/>
            <person name="Young S."/>
            <person name="Zeng Q."/>
            <person name="Koehrsen M."/>
            <person name="Alvarado L."/>
            <person name="Berlin A."/>
            <person name="Chapman S.B."/>
            <person name="Chen Z."/>
            <person name="Freedman E."/>
            <person name="Gellesch M."/>
            <person name="Goldberg J."/>
            <person name="Griggs A."/>
            <person name="Gujja S."/>
            <person name="Heilman E.R."/>
            <person name="Heiman D."/>
            <person name="Hepburn T."/>
            <person name="Howarth C."/>
            <person name="Jen D."/>
            <person name="Larson L."/>
            <person name="Mehta T."/>
            <person name="Neiman D."/>
            <person name="Pearson M."/>
            <person name="Roberts A."/>
            <person name="Saif S."/>
            <person name="Shea T."/>
            <person name="Shenoy N."/>
            <person name="Sisk P."/>
            <person name="Stolte C."/>
            <person name="Sykes S."/>
            <person name="Walk T."/>
            <person name="White J."/>
            <person name="Yandava C."/>
            <person name="Haas B."/>
            <person name="Nusbaum C."/>
            <person name="Birren B."/>
        </authorList>
    </citation>
    <scope>NUCLEOTIDE SEQUENCE [LARGE SCALE GENOMIC DNA]</scope>
    <source>
        <strain evidence="5">R3-111a-1</strain>
    </source>
</reference>
<dbReference type="HOGENOM" id="CLU_053381_3_0_1"/>
<evidence type="ECO:0000313" key="3">
    <source>
        <dbReference type="EMBL" id="EJT75118.1"/>
    </source>
</evidence>
<protein>
    <recommendedName>
        <fullName evidence="6">Extracellular serine-rich protein</fullName>
    </recommendedName>
</protein>
<keyword evidence="5" id="KW-1185">Reference proteome</keyword>
<name>J3P616_GAET3</name>
<dbReference type="PANTHER" id="PTHR34883">
    <property type="entry name" value="SERINE-RICH PROTEIN, PUTATIVE-RELATED-RELATED"/>
    <property type="match status" value="1"/>
</dbReference>
<reference evidence="3" key="2">
    <citation type="submission" date="2010-07" db="EMBL/GenBank/DDBJ databases">
        <authorList>
            <consortium name="The Broad Institute Genome Sequencing Platform"/>
            <consortium name="Broad Institute Genome Sequencing Center for Infectious Disease"/>
            <person name="Ma L.-J."/>
            <person name="Dead R."/>
            <person name="Young S."/>
            <person name="Zeng Q."/>
            <person name="Koehrsen M."/>
            <person name="Alvarado L."/>
            <person name="Berlin A."/>
            <person name="Chapman S.B."/>
            <person name="Chen Z."/>
            <person name="Freedman E."/>
            <person name="Gellesch M."/>
            <person name="Goldberg J."/>
            <person name="Griggs A."/>
            <person name="Gujja S."/>
            <person name="Heilman E.R."/>
            <person name="Heiman D."/>
            <person name="Hepburn T."/>
            <person name="Howarth C."/>
            <person name="Jen D."/>
            <person name="Larson L."/>
            <person name="Mehta T."/>
            <person name="Neiman D."/>
            <person name="Pearson M."/>
            <person name="Roberts A."/>
            <person name="Saif S."/>
            <person name="Shea T."/>
            <person name="Shenoy N."/>
            <person name="Sisk P."/>
            <person name="Stolte C."/>
            <person name="Sykes S."/>
            <person name="Walk T."/>
            <person name="White J."/>
            <person name="Yandava C."/>
            <person name="Haas B."/>
            <person name="Nusbaum C."/>
            <person name="Birren B."/>
        </authorList>
    </citation>
    <scope>NUCLEOTIDE SEQUENCE</scope>
    <source>
        <strain evidence="3">R3-111a-1</strain>
    </source>
</reference>
<reference evidence="3" key="3">
    <citation type="submission" date="2010-09" db="EMBL/GenBank/DDBJ databases">
        <title>Annotation of Gaeumannomyces graminis var. tritici R3-111a-1.</title>
        <authorList>
            <consortium name="The Broad Institute Genome Sequencing Platform"/>
            <person name="Ma L.-J."/>
            <person name="Dead R."/>
            <person name="Young S.K."/>
            <person name="Zeng Q."/>
            <person name="Gargeya S."/>
            <person name="Fitzgerald M."/>
            <person name="Haas B."/>
            <person name="Abouelleil A."/>
            <person name="Alvarado L."/>
            <person name="Arachchi H.M."/>
            <person name="Berlin A."/>
            <person name="Brown A."/>
            <person name="Chapman S.B."/>
            <person name="Chen Z."/>
            <person name="Dunbar C."/>
            <person name="Freedman E."/>
            <person name="Gearin G."/>
            <person name="Gellesch M."/>
            <person name="Goldberg J."/>
            <person name="Griggs A."/>
            <person name="Gujja S."/>
            <person name="Heiman D."/>
            <person name="Howarth C."/>
            <person name="Larson L."/>
            <person name="Lui A."/>
            <person name="MacDonald P.J.P."/>
            <person name="Mehta T."/>
            <person name="Montmayeur A."/>
            <person name="Murphy C."/>
            <person name="Neiman D."/>
            <person name="Pearson M."/>
            <person name="Priest M."/>
            <person name="Roberts A."/>
            <person name="Saif S."/>
            <person name="Shea T."/>
            <person name="Shenoy N."/>
            <person name="Sisk P."/>
            <person name="Stolte C."/>
            <person name="Sykes S."/>
            <person name="Yandava C."/>
            <person name="Wortman J."/>
            <person name="Nusbaum C."/>
            <person name="Birren B."/>
        </authorList>
    </citation>
    <scope>NUCLEOTIDE SEQUENCE</scope>
    <source>
        <strain evidence="3">R3-111a-1</strain>
    </source>
</reference>
<dbReference type="EnsemblFungi" id="EJT75118">
    <property type="protein sequence ID" value="EJT75118"/>
    <property type="gene ID" value="GGTG_08956"/>
</dbReference>
<keyword evidence="2" id="KW-0732">Signal</keyword>
<evidence type="ECO:0000256" key="1">
    <source>
        <dbReference type="SAM" id="MobiDB-lite"/>
    </source>
</evidence>
<evidence type="ECO:0000256" key="2">
    <source>
        <dbReference type="SAM" id="SignalP"/>
    </source>
</evidence>
<organism evidence="3">
    <name type="scientific">Gaeumannomyces tritici (strain R3-111a-1)</name>
    <name type="common">Wheat and barley take-all root rot fungus</name>
    <name type="synonym">Gaeumannomyces graminis var. tritici</name>
    <dbReference type="NCBI Taxonomy" id="644352"/>
    <lineage>
        <taxon>Eukaryota</taxon>
        <taxon>Fungi</taxon>
        <taxon>Dikarya</taxon>
        <taxon>Ascomycota</taxon>
        <taxon>Pezizomycotina</taxon>
        <taxon>Sordariomycetes</taxon>
        <taxon>Sordariomycetidae</taxon>
        <taxon>Magnaporthales</taxon>
        <taxon>Magnaporthaceae</taxon>
        <taxon>Gaeumannomyces</taxon>
    </lineage>
</organism>